<name>A0A1L9V2A0_ASPBC</name>
<organism evidence="3 4">
    <name type="scientific">Aspergillus brasiliensis (strain CBS 101740 / IMI 381727 / IBT 21946)</name>
    <dbReference type="NCBI Taxonomy" id="767769"/>
    <lineage>
        <taxon>Eukaryota</taxon>
        <taxon>Fungi</taxon>
        <taxon>Dikarya</taxon>
        <taxon>Ascomycota</taxon>
        <taxon>Pezizomycotina</taxon>
        <taxon>Eurotiomycetes</taxon>
        <taxon>Eurotiomycetidae</taxon>
        <taxon>Eurotiales</taxon>
        <taxon>Aspergillaceae</taxon>
        <taxon>Aspergillus</taxon>
        <taxon>Aspergillus subgen. Circumdati</taxon>
    </lineage>
</organism>
<dbReference type="Pfam" id="PF01636">
    <property type="entry name" value="APH"/>
    <property type="match status" value="1"/>
</dbReference>
<evidence type="ECO:0000259" key="2">
    <source>
        <dbReference type="Pfam" id="PF01636"/>
    </source>
</evidence>
<dbReference type="OMA" id="ELGPCPY"/>
<dbReference type="GeneID" id="93581611"/>
<feature type="region of interest" description="Disordered" evidence="1">
    <location>
        <begin position="57"/>
        <end position="78"/>
    </location>
</feature>
<accession>A0A1L9V2A0</accession>
<dbReference type="EMBL" id="KV878679">
    <property type="protein sequence ID" value="OJJ78028.1"/>
    <property type="molecule type" value="Genomic_DNA"/>
</dbReference>
<sequence>MSDINHKTYHTRLEQIQRITHQYGLQVSNITPVAYQELGPCPYNNFIYKLELSQPADPSSFHNNPKEPPNPCTTSPPDETSTYILRMSNPQAMGINPHASRIENEVAAMHLARQALDAYQPGLGNLIPKIYTFCSKPSHLGDLPWTLMEYKTGIPLDEFFPSQPTTTKESIINQFADILTGLQTYCLPQEITSYGGLALSTDGGSIVNAEMTTTTGGPWPTYETLLKARLQHELHDADSSPVLNGWRDNGVRERLISLIDRFTVPGLSESDSDTKVLVHGDLTMNNILIDPSTSTLTALIDFDFACIAHPAHEFLVSLQDLGGNVMGPYGEDPTEGKLSEAVLSGDFSEDDDVPGDLWWVGKTLNACLVERRGSRRPRDIRGMEVLQQWRALEMLVCPFHLAAEFIVKRMSEEQRVEARRRGEEELLSQIGVLEQVMRAT</sequence>
<dbReference type="VEuPathDB" id="FungiDB:ASPBRDRAFT_71291"/>
<dbReference type="Proteomes" id="UP000184499">
    <property type="component" value="Unassembled WGS sequence"/>
</dbReference>
<dbReference type="InterPro" id="IPR002575">
    <property type="entry name" value="Aminoglycoside_PTrfase"/>
</dbReference>
<evidence type="ECO:0000256" key="1">
    <source>
        <dbReference type="SAM" id="MobiDB-lite"/>
    </source>
</evidence>
<proteinExistence type="predicted"/>
<dbReference type="InterPro" id="IPR051678">
    <property type="entry name" value="AGP_Transferase"/>
</dbReference>
<dbReference type="OrthoDB" id="2831558at2759"/>
<dbReference type="PANTHER" id="PTHR21310">
    <property type="entry name" value="AMINOGLYCOSIDE PHOSPHOTRANSFERASE-RELATED-RELATED"/>
    <property type="match status" value="1"/>
</dbReference>
<protein>
    <recommendedName>
        <fullName evidence="2">Aminoglycoside phosphotransferase domain-containing protein</fullName>
    </recommendedName>
</protein>
<dbReference type="PANTHER" id="PTHR21310:SF15">
    <property type="entry name" value="AMINOGLYCOSIDE PHOSPHOTRANSFERASE DOMAIN-CONTAINING PROTEIN"/>
    <property type="match status" value="1"/>
</dbReference>
<dbReference type="STRING" id="767769.A0A1L9V2A0"/>
<dbReference type="RefSeq" id="XP_067485275.1">
    <property type="nucleotide sequence ID" value="XM_067629124.1"/>
</dbReference>
<dbReference type="SUPFAM" id="SSF56112">
    <property type="entry name" value="Protein kinase-like (PK-like)"/>
    <property type="match status" value="1"/>
</dbReference>
<dbReference type="AlphaFoldDB" id="A0A1L9V2A0"/>
<dbReference type="InterPro" id="IPR011009">
    <property type="entry name" value="Kinase-like_dom_sf"/>
</dbReference>
<feature type="domain" description="Aminoglycoside phosphotransferase" evidence="2">
    <location>
        <begin position="80"/>
        <end position="321"/>
    </location>
</feature>
<evidence type="ECO:0000313" key="3">
    <source>
        <dbReference type="EMBL" id="OJJ78028.1"/>
    </source>
</evidence>
<reference evidence="4" key="1">
    <citation type="journal article" date="2017" name="Genome Biol.">
        <title>Comparative genomics reveals high biological diversity and specific adaptations in the industrially and medically important fungal genus Aspergillus.</title>
        <authorList>
            <person name="de Vries R.P."/>
            <person name="Riley R."/>
            <person name="Wiebenga A."/>
            <person name="Aguilar-Osorio G."/>
            <person name="Amillis S."/>
            <person name="Uchima C.A."/>
            <person name="Anderluh G."/>
            <person name="Asadollahi M."/>
            <person name="Askin M."/>
            <person name="Barry K."/>
            <person name="Battaglia E."/>
            <person name="Bayram O."/>
            <person name="Benocci T."/>
            <person name="Braus-Stromeyer S.A."/>
            <person name="Caldana C."/>
            <person name="Canovas D."/>
            <person name="Cerqueira G.C."/>
            <person name="Chen F."/>
            <person name="Chen W."/>
            <person name="Choi C."/>
            <person name="Clum A."/>
            <person name="Dos Santos R.A."/>
            <person name="Damasio A.R."/>
            <person name="Diallinas G."/>
            <person name="Emri T."/>
            <person name="Fekete E."/>
            <person name="Flipphi M."/>
            <person name="Freyberg S."/>
            <person name="Gallo A."/>
            <person name="Gournas C."/>
            <person name="Habgood R."/>
            <person name="Hainaut M."/>
            <person name="Harispe M.L."/>
            <person name="Henrissat B."/>
            <person name="Hilden K.S."/>
            <person name="Hope R."/>
            <person name="Hossain A."/>
            <person name="Karabika E."/>
            <person name="Karaffa L."/>
            <person name="Karanyi Z."/>
            <person name="Krasevec N."/>
            <person name="Kuo A."/>
            <person name="Kusch H."/>
            <person name="LaButti K."/>
            <person name="Lagendijk E.L."/>
            <person name="Lapidus A."/>
            <person name="Levasseur A."/>
            <person name="Lindquist E."/>
            <person name="Lipzen A."/>
            <person name="Logrieco A.F."/>
            <person name="MacCabe A."/>
            <person name="Maekelae M.R."/>
            <person name="Malavazi I."/>
            <person name="Melin P."/>
            <person name="Meyer V."/>
            <person name="Mielnichuk N."/>
            <person name="Miskei M."/>
            <person name="Molnar A.P."/>
            <person name="Mule G."/>
            <person name="Ngan C.Y."/>
            <person name="Orejas M."/>
            <person name="Orosz E."/>
            <person name="Ouedraogo J.P."/>
            <person name="Overkamp K.M."/>
            <person name="Park H.-S."/>
            <person name="Perrone G."/>
            <person name="Piumi F."/>
            <person name="Punt P.J."/>
            <person name="Ram A.F."/>
            <person name="Ramon A."/>
            <person name="Rauscher S."/>
            <person name="Record E."/>
            <person name="Riano-Pachon D.M."/>
            <person name="Robert V."/>
            <person name="Roehrig J."/>
            <person name="Ruller R."/>
            <person name="Salamov A."/>
            <person name="Salih N.S."/>
            <person name="Samson R.A."/>
            <person name="Sandor E."/>
            <person name="Sanguinetti M."/>
            <person name="Schuetze T."/>
            <person name="Sepcic K."/>
            <person name="Shelest E."/>
            <person name="Sherlock G."/>
            <person name="Sophianopoulou V."/>
            <person name="Squina F.M."/>
            <person name="Sun H."/>
            <person name="Susca A."/>
            <person name="Todd R.B."/>
            <person name="Tsang A."/>
            <person name="Unkles S.E."/>
            <person name="van de Wiele N."/>
            <person name="van Rossen-Uffink D."/>
            <person name="Oliveira J.V."/>
            <person name="Vesth T.C."/>
            <person name="Visser J."/>
            <person name="Yu J.-H."/>
            <person name="Zhou M."/>
            <person name="Andersen M.R."/>
            <person name="Archer D.B."/>
            <person name="Baker S.E."/>
            <person name="Benoit I."/>
            <person name="Brakhage A.A."/>
            <person name="Braus G.H."/>
            <person name="Fischer R."/>
            <person name="Frisvad J.C."/>
            <person name="Goldman G.H."/>
            <person name="Houbraken J."/>
            <person name="Oakley B."/>
            <person name="Pocsi I."/>
            <person name="Scazzocchio C."/>
            <person name="Seiboth B."/>
            <person name="vanKuyk P.A."/>
            <person name="Wortman J."/>
            <person name="Dyer P.S."/>
            <person name="Grigoriev I.V."/>
        </authorList>
    </citation>
    <scope>NUCLEOTIDE SEQUENCE [LARGE SCALE GENOMIC DNA]</scope>
    <source>
        <strain evidence="4">CBS 101740 / IMI 381727 / IBT 21946</strain>
    </source>
</reference>
<dbReference type="Gene3D" id="3.90.1200.10">
    <property type="match status" value="1"/>
</dbReference>
<keyword evidence="4" id="KW-1185">Reference proteome</keyword>
<gene>
    <name evidence="3" type="ORF">ASPBRDRAFT_71291</name>
</gene>
<evidence type="ECO:0000313" key="4">
    <source>
        <dbReference type="Proteomes" id="UP000184499"/>
    </source>
</evidence>